<dbReference type="PANTHER" id="PTHR33384:SF52">
    <property type="entry name" value="DUF3741 DOMAIN-CONTAINING PROTEIN"/>
    <property type="match status" value="1"/>
</dbReference>
<evidence type="ECO:0000313" key="2">
    <source>
        <dbReference type="EMBL" id="MED6107148.1"/>
    </source>
</evidence>
<organism evidence="2 3">
    <name type="scientific">Stylosanthes scabra</name>
    <dbReference type="NCBI Taxonomy" id="79078"/>
    <lineage>
        <taxon>Eukaryota</taxon>
        <taxon>Viridiplantae</taxon>
        <taxon>Streptophyta</taxon>
        <taxon>Embryophyta</taxon>
        <taxon>Tracheophyta</taxon>
        <taxon>Spermatophyta</taxon>
        <taxon>Magnoliopsida</taxon>
        <taxon>eudicotyledons</taxon>
        <taxon>Gunneridae</taxon>
        <taxon>Pentapetalae</taxon>
        <taxon>rosids</taxon>
        <taxon>fabids</taxon>
        <taxon>Fabales</taxon>
        <taxon>Fabaceae</taxon>
        <taxon>Papilionoideae</taxon>
        <taxon>50 kb inversion clade</taxon>
        <taxon>dalbergioids sensu lato</taxon>
        <taxon>Dalbergieae</taxon>
        <taxon>Pterocarpus clade</taxon>
        <taxon>Stylosanthes</taxon>
    </lineage>
</organism>
<protein>
    <submittedName>
        <fullName evidence="2">Uncharacterized protein</fullName>
    </submittedName>
</protein>
<name>A0ABU6Q5Q5_9FABA</name>
<feature type="compositionally biased region" description="Low complexity" evidence="1">
    <location>
        <begin position="236"/>
        <end position="251"/>
    </location>
</feature>
<comment type="caution">
    <text evidence="2">The sequence shown here is derived from an EMBL/GenBank/DDBJ whole genome shotgun (WGS) entry which is preliminary data.</text>
</comment>
<proteinExistence type="predicted"/>
<feature type="region of interest" description="Disordered" evidence="1">
    <location>
        <begin position="231"/>
        <end position="251"/>
    </location>
</feature>
<gene>
    <name evidence="2" type="ORF">PIB30_011163</name>
</gene>
<sequence>MPTSPCSRAIESTWGNSRGGYFAGKTVGTAQTVPYILVETFPRRCTFPNSFLRRSPADTQAWARLEADSKVPCVTLASLLINCKCLLSSPSLAASSAHFLLSNKAFYCGITPILKMNCYSLQQNAFAACEERRGSVNLAADQKEPVICPKPRRVGVLCNMPMRPLRWHFNQQAEGSDSKAGAELLDIIFKRENHGEEFFNQVASSPPYFCGSPPVRAANPLIQDARFGDERNNPMSVISSPSGLPSPSSASRKGGCVRMSFGLKPAAVRVEGFDCLNRDRQNSRIPAVA</sequence>
<accession>A0ABU6Q5Q5</accession>
<evidence type="ECO:0000256" key="1">
    <source>
        <dbReference type="SAM" id="MobiDB-lite"/>
    </source>
</evidence>
<dbReference type="EMBL" id="JASCZI010000027">
    <property type="protein sequence ID" value="MED6107148.1"/>
    <property type="molecule type" value="Genomic_DNA"/>
</dbReference>
<dbReference type="PANTHER" id="PTHR33384">
    <property type="entry name" value="EXPRESSED PROTEIN"/>
    <property type="match status" value="1"/>
</dbReference>
<dbReference type="Proteomes" id="UP001341840">
    <property type="component" value="Unassembled WGS sequence"/>
</dbReference>
<keyword evidence="3" id="KW-1185">Reference proteome</keyword>
<reference evidence="2 3" key="1">
    <citation type="journal article" date="2023" name="Plants (Basel)">
        <title>Bridging the Gap: Combining Genomics and Transcriptomics Approaches to Understand Stylosanthes scabra, an Orphan Legume from the Brazilian Caatinga.</title>
        <authorList>
            <person name="Ferreira-Neto J.R.C."/>
            <person name="da Silva M.D."/>
            <person name="Binneck E."/>
            <person name="de Melo N.F."/>
            <person name="da Silva R.H."/>
            <person name="de Melo A.L.T.M."/>
            <person name="Pandolfi V."/>
            <person name="Bustamante F.O."/>
            <person name="Brasileiro-Vidal A.C."/>
            <person name="Benko-Iseppon A.M."/>
        </authorList>
    </citation>
    <scope>NUCLEOTIDE SEQUENCE [LARGE SCALE GENOMIC DNA]</scope>
    <source>
        <tissue evidence="2">Leaves</tissue>
    </source>
</reference>
<evidence type="ECO:0000313" key="3">
    <source>
        <dbReference type="Proteomes" id="UP001341840"/>
    </source>
</evidence>